<feature type="transmembrane region" description="Helical" evidence="5">
    <location>
        <begin position="40"/>
        <end position="63"/>
    </location>
</feature>
<dbReference type="OrthoDB" id="9811562at2"/>
<feature type="transmembrane region" description="Helical" evidence="5">
    <location>
        <begin position="166"/>
        <end position="188"/>
    </location>
</feature>
<feature type="transmembrane region" description="Helical" evidence="5">
    <location>
        <begin position="12"/>
        <end position="28"/>
    </location>
</feature>
<feature type="transmembrane region" description="Helical" evidence="5">
    <location>
        <begin position="109"/>
        <end position="126"/>
    </location>
</feature>
<comment type="subcellular location">
    <subcellularLocation>
        <location evidence="1">Membrane</location>
        <topology evidence="1">Multi-pass membrane protein</topology>
    </subcellularLocation>
</comment>
<evidence type="ECO:0000313" key="6">
    <source>
        <dbReference type="EMBL" id="TPN89274.1"/>
    </source>
</evidence>
<feature type="transmembrane region" description="Helical" evidence="5">
    <location>
        <begin position="247"/>
        <end position="264"/>
    </location>
</feature>
<dbReference type="NCBIfam" id="NF009512">
    <property type="entry name" value="PRK12872.1-1"/>
    <property type="match status" value="1"/>
</dbReference>
<dbReference type="InterPro" id="IPR000537">
    <property type="entry name" value="UbiA_prenyltransferase"/>
</dbReference>
<keyword evidence="2 5" id="KW-0812">Transmembrane</keyword>
<dbReference type="GO" id="GO:0016020">
    <property type="term" value="C:membrane"/>
    <property type="evidence" value="ECO:0007669"/>
    <property type="project" value="UniProtKB-SubCell"/>
</dbReference>
<keyword evidence="6" id="KW-0808">Transferase</keyword>
<evidence type="ECO:0000256" key="4">
    <source>
        <dbReference type="ARBA" id="ARBA00023136"/>
    </source>
</evidence>
<dbReference type="Pfam" id="PF01040">
    <property type="entry name" value="UbiA"/>
    <property type="match status" value="1"/>
</dbReference>
<evidence type="ECO:0000313" key="7">
    <source>
        <dbReference type="Proteomes" id="UP000315540"/>
    </source>
</evidence>
<keyword evidence="3 5" id="KW-1133">Transmembrane helix</keyword>
<gene>
    <name evidence="6" type="ORF">FHK87_03330</name>
</gene>
<dbReference type="GO" id="GO:0016765">
    <property type="term" value="F:transferase activity, transferring alkyl or aryl (other than methyl) groups"/>
    <property type="evidence" value="ECO:0007669"/>
    <property type="project" value="InterPro"/>
</dbReference>
<dbReference type="Proteomes" id="UP000315540">
    <property type="component" value="Unassembled WGS sequence"/>
</dbReference>
<keyword evidence="4 5" id="KW-0472">Membrane</keyword>
<accession>A0A504JF14</accession>
<dbReference type="AlphaFoldDB" id="A0A504JF14"/>
<reference evidence="6 7" key="1">
    <citation type="submission" date="2019-06" db="EMBL/GenBank/DDBJ databases">
        <authorList>
            <person name="Meng X."/>
        </authorList>
    </citation>
    <scope>NUCLEOTIDE SEQUENCE [LARGE SCALE GENOMIC DNA]</scope>
    <source>
        <strain evidence="6 7">M625</strain>
    </source>
</reference>
<proteinExistence type="predicted"/>
<evidence type="ECO:0000256" key="5">
    <source>
        <dbReference type="SAM" id="Phobius"/>
    </source>
</evidence>
<organism evidence="6 7">
    <name type="scientific">Aquimarina algicola</name>
    <dbReference type="NCBI Taxonomy" id="2589995"/>
    <lineage>
        <taxon>Bacteria</taxon>
        <taxon>Pseudomonadati</taxon>
        <taxon>Bacteroidota</taxon>
        <taxon>Flavobacteriia</taxon>
        <taxon>Flavobacteriales</taxon>
        <taxon>Flavobacteriaceae</taxon>
        <taxon>Aquimarina</taxon>
    </lineage>
</organism>
<evidence type="ECO:0000256" key="3">
    <source>
        <dbReference type="ARBA" id="ARBA00022989"/>
    </source>
</evidence>
<feature type="transmembrane region" description="Helical" evidence="5">
    <location>
        <begin position="221"/>
        <end position="241"/>
    </location>
</feature>
<dbReference type="EMBL" id="VFWZ01000001">
    <property type="protein sequence ID" value="TPN89274.1"/>
    <property type="molecule type" value="Genomic_DNA"/>
</dbReference>
<feature type="transmembrane region" description="Helical" evidence="5">
    <location>
        <begin position="138"/>
        <end position="160"/>
    </location>
</feature>
<keyword evidence="7" id="KW-1185">Reference proteome</keyword>
<evidence type="ECO:0000256" key="1">
    <source>
        <dbReference type="ARBA" id="ARBA00004141"/>
    </source>
</evidence>
<dbReference type="RefSeq" id="WP_140589745.1">
    <property type="nucleotide sequence ID" value="NZ_VFWZ01000001.1"/>
</dbReference>
<feature type="transmembrane region" description="Helical" evidence="5">
    <location>
        <begin position="84"/>
        <end position="103"/>
    </location>
</feature>
<evidence type="ECO:0000256" key="2">
    <source>
        <dbReference type="ARBA" id="ARBA00022692"/>
    </source>
</evidence>
<sequence>MLPYLKLVKFNNLVIIAIAQLCIKYGLFEPFNIAITLNGLGISILILATIFIAAAGNIIIEIYNQNSGENTNSLLYNSITEKSANRLFIIFNVLGVILGFYLSNLVGKSGFAALFIIVSGVFYIYASYLKEIIVVRNLVIAILAALSLLAVGLFDLLPAITPKNRASQIVIFSIILDYSIFTFIIVLLREVLKDCISINKDHNNGIRTIPIALGKERTIKVIGVLILIPMACVVYYIYSYLFTNTKAIIFVLLTIILPLLYFMIKSLSHHSEKQLITLSLLLKIVLITSSVSLLLYQFILL</sequence>
<comment type="caution">
    <text evidence="6">The sequence shown here is derived from an EMBL/GenBank/DDBJ whole genome shotgun (WGS) entry which is preliminary data.</text>
</comment>
<protein>
    <submittedName>
        <fullName evidence="6">Prenyltransferase</fullName>
    </submittedName>
</protein>
<name>A0A504JF14_9FLAO</name>
<feature type="transmembrane region" description="Helical" evidence="5">
    <location>
        <begin position="276"/>
        <end position="299"/>
    </location>
</feature>